<dbReference type="SMART" id="SM00202">
    <property type="entry name" value="SR"/>
    <property type="match status" value="2"/>
</dbReference>
<feature type="disulfide bond" evidence="12">
    <location>
        <begin position="310"/>
        <end position="320"/>
    </location>
</feature>
<dbReference type="PRINTS" id="PR00010">
    <property type="entry name" value="EGFBLOOD"/>
</dbReference>
<evidence type="ECO:0000256" key="3">
    <source>
        <dbReference type="ARBA" id="ARBA00022729"/>
    </source>
</evidence>
<dbReference type="GO" id="GO:0006955">
    <property type="term" value="P:immune response"/>
    <property type="evidence" value="ECO:0007669"/>
    <property type="project" value="InterPro"/>
</dbReference>
<evidence type="ECO:0000256" key="1">
    <source>
        <dbReference type="ARBA" id="ARBA00008670"/>
    </source>
</evidence>
<protein>
    <recommendedName>
        <fullName evidence="10">Soluble scavenger receptor cysteine-rich domain-containing protein SSC5D</fullName>
    </recommendedName>
</protein>
<name>A0A8J9Z6R6_BRALA</name>
<feature type="domain" description="EGF-like" evidence="14">
    <location>
        <begin position="340"/>
        <end position="376"/>
    </location>
</feature>
<dbReference type="PROSITE" id="PS50049">
    <property type="entry name" value="THD_2"/>
    <property type="match status" value="1"/>
</dbReference>
<evidence type="ECO:0000259" key="15">
    <source>
        <dbReference type="PROSITE" id="PS50049"/>
    </source>
</evidence>
<feature type="domain" description="THD" evidence="15">
    <location>
        <begin position="426"/>
        <end position="566"/>
    </location>
</feature>
<keyword evidence="4" id="KW-0677">Repeat</keyword>
<evidence type="ECO:0000256" key="12">
    <source>
        <dbReference type="PROSITE-ProRule" id="PRU00196"/>
    </source>
</evidence>
<dbReference type="InterPro" id="IPR008983">
    <property type="entry name" value="Tumour_necrosis_fac-like_dom"/>
</dbReference>
<keyword evidence="3" id="KW-0732">Signal</keyword>
<dbReference type="AlphaFoldDB" id="A0A8J9Z6R6"/>
<dbReference type="FunFam" id="2.10.25.10:FF:000122">
    <property type="entry name" value="Protein crumbs homolog 2"/>
    <property type="match status" value="1"/>
</dbReference>
<sequence length="645" mass="72817">MSKEGRNVPHFYAKEDLEGSRHKCCWVAILSLSLLTVNSIVCIHLARRLAYVEGQLAKQGVSASEETLTEGMFGSHTKLEIHDGAKIHLATAAGSKMKEHRPYNGPALPSSPREHENRKKRSETKAKDAIEDVKLIYQEYIGGFLGLYQIEGDLTVKVGGRWFHVCISTFGRQEARVACEHLYDIFLYSPRRSKGHDGLLWSPVVSCEGEEWDFRECRMVATNASCEDGQAVRLSCSTRDLFRLSGGQKPNEGRVEFRRGGSDWGTICKKGWDIHDADVLCRHLGYKGAVLISTNFGPGSGPIFLSDVRCTGNESTILGCPHKYRDNDCEHEDDVGVVCDVDECNSNPCQNRGTCIDGVEHYKCQCVRGWVGIHCEMRLCDSNPCHNNGTCIDGLDHYICQCASGWVGVQCEMKEELSTMEVTSRDWSHIEADSDSTGDTHIVKWDDTVLTKQWEKFDPSDKFRFNSGILTVLEEGDYYIYSQVYYWYSNKMSPAISYSVMVADKGNPYRFLTCWKYMEETDPWNTCYTAGVIHLFSNNSVYLHMRCDGCVIKLDHDATFFGVMKLSNARGQHKGLDMNMHGEKSSSDGATPDKVEDVPPTVVRRDQSGKSRFEKLMKSNFRTILNELPNGTRYRVTRRGKIVLR</sequence>
<dbReference type="SMART" id="SM00179">
    <property type="entry name" value="EGF_CA"/>
    <property type="match status" value="2"/>
</dbReference>
<evidence type="ECO:0000313" key="18">
    <source>
        <dbReference type="Proteomes" id="UP000838412"/>
    </source>
</evidence>
<dbReference type="PROSITE" id="PS01186">
    <property type="entry name" value="EGF_2"/>
    <property type="match status" value="2"/>
</dbReference>
<feature type="disulfide bond" evidence="12">
    <location>
        <begin position="207"/>
        <end position="217"/>
    </location>
</feature>
<dbReference type="PROSITE" id="PS50026">
    <property type="entry name" value="EGF_3"/>
    <property type="match status" value="2"/>
</dbReference>
<proteinExistence type="inferred from homology"/>
<keyword evidence="6" id="KW-0675">Receptor</keyword>
<feature type="region of interest" description="Disordered" evidence="13">
    <location>
        <begin position="94"/>
        <end position="125"/>
    </location>
</feature>
<comment type="caution">
    <text evidence="12">Lacks conserved residue(s) required for the propagation of feature annotation.</text>
</comment>
<evidence type="ECO:0000256" key="10">
    <source>
        <dbReference type="ARBA" id="ARBA00069168"/>
    </source>
</evidence>
<dbReference type="Pfam" id="PF00229">
    <property type="entry name" value="TNF"/>
    <property type="match status" value="1"/>
</dbReference>
<dbReference type="EMBL" id="OV696702">
    <property type="protein sequence ID" value="CAH1248833.1"/>
    <property type="molecule type" value="Genomic_DNA"/>
</dbReference>
<evidence type="ECO:0000256" key="6">
    <source>
        <dbReference type="ARBA" id="ARBA00023170"/>
    </source>
</evidence>
<comment type="similarity">
    <text evidence="1">Belongs to the tumor necrosis factor family.</text>
</comment>
<evidence type="ECO:0000256" key="9">
    <source>
        <dbReference type="ARBA" id="ARBA00064153"/>
    </source>
</evidence>
<dbReference type="SMART" id="SM00181">
    <property type="entry name" value="EGF"/>
    <property type="match status" value="2"/>
</dbReference>
<evidence type="ECO:0000256" key="8">
    <source>
        <dbReference type="ARBA" id="ARBA00058074"/>
    </source>
</evidence>
<dbReference type="SUPFAM" id="SSF49842">
    <property type="entry name" value="TNF-like"/>
    <property type="match status" value="1"/>
</dbReference>
<comment type="subunit">
    <text evidence="9">Interacts with LGALS1 and laminin.</text>
</comment>
<feature type="compositionally biased region" description="Basic and acidic residues" evidence="13">
    <location>
        <begin position="112"/>
        <end position="125"/>
    </location>
</feature>
<evidence type="ECO:0000313" key="17">
    <source>
        <dbReference type="EMBL" id="CAH1248833.1"/>
    </source>
</evidence>
<dbReference type="CDD" id="cd00054">
    <property type="entry name" value="EGF_CA"/>
    <property type="match status" value="2"/>
</dbReference>
<keyword evidence="5 12" id="KW-1015">Disulfide bond</keyword>
<evidence type="ECO:0000256" key="5">
    <source>
        <dbReference type="ARBA" id="ARBA00023157"/>
    </source>
</evidence>
<dbReference type="PROSITE" id="PS50287">
    <property type="entry name" value="SRCR_2"/>
    <property type="match status" value="2"/>
</dbReference>
<evidence type="ECO:0000256" key="4">
    <source>
        <dbReference type="ARBA" id="ARBA00022737"/>
    </source>
</evidence>
<evidence type="ECO:0000256" key="2">
    <source>
        <dbReference type="ARBA" id="ARBA00022536"/>
    </source>
</evidence>
<dbReference type="GO" id="GO:0016020">
    <property type="term" value="C:membrane"/>
    <property type="evidence" value="ECO:0007669"/>
    <property type="project" value="InterPro"/>
</dbReference>
<dbReference type="SUPFAM" id="SSF57196">
    <property type="entry name" value="EGF/Laminin"/>
    <property type="match status" value="2"/>
</dbReference>
<feature type="disulfide bond" evidence="11">
    <location>
        <begin position="402"/>
        <end position="411"/>
    </location>
</feature>
<dbReference type="FunFam" id="2.10.25.10:FF:000143">
    <property type="entry name" value="Protein crumbs 1"/>
    <property type="match status" value="1"/>
</dbReference>
<dbReference type="SUPFAM" id="SSF56487">
    <property type="entry name" value="SRCR-like"/>
    <property type="match status" value="2"/>
</dbReference>
<dbReference type="PROSITE" id="PS01187">
    <property type="entry name" value="EGF_CA"/>
    <property type="match status" value="1"/>
</dbReference>
<dbReference type="Pfam" id="PF00530">
    <property type="entry name" value="SRCR"/>
    <property type="match status" value="2"/>
</dbReference>
<dbReference type="Gene3D" id="2.10.25.10">
    <property type="entry name" value="Laminin"/>
    <property type="match status" value="2"/>
</dbReference>
<dbReference type="OrthoDB" id="536948at2759"/>
<organism evidence="17 18">
    <name type="scientific">Branchiostoma lanceolatum</name>
    <name type="common">Common lancelet</name>
    <name type="synonym">Amphioxus lanceolatum</name>
    <dbReference type="NCBI Taxonomy" id="7740"/>
    <lineage>
        <taxon>Eukaryota</taxon>
        <taxon>Metazoa</taxon>
        <taxon>Chordata</taxon>
        <taxon>Cephalochordata</taxon>
        <taxon>Leptocardii</taxon>
        <taxon>Amphioxiformes</taxon>
        <taxon>Branchiostomatidae</taxon>
        <taxon>Branchiostoma</taxon>
    </lineage>
</organism>
<feature type="domain" description="SRCR" evidence="16">
    <location>
        <begin position="242"/>
        <end position="340"/>
    </location>
</feature>
<dbReference type="InterPro" id="IPR001190">
    <property type="entry name" value="SRCR"/>
</dbReference>
<dbReference type="InterPro" id="IPR000152">
    <property type="entry name" value="EGF-type_Asp/Asn_hydroxyl_site"/>
</dbReference>
<accession>A0A8J9Z6R6</accession>
<dbReference type="Gene3D" id="3.10.250.10">
    <property type="entry name" value="SRCR-like domain"/>
    <property type="match status" value="2"/>
</dbReference>
<evidence type="ECO:0000256" key="13">
    <source>
        <dbReference type="SAM" id="MobiDB-lite"/>
    </source>
</evidence>
<dbReference type="GO" id="GO:0005509">
    <property type="term" value="F:calcium ion binding"/>
    <property type="evidence" value="ECO:0007669"/>
    <property type="project" value="InterPro"/>
</dbReference>
<dbReference type="InterPro" id="IPR001881">
    <property type="entry name" value="EGF-like_Ca-bd_dom"/>
</dbReference>
<dbReference type="InterPro" id="IPR036772">
    <property type="entry name" value="SRCR-like_dom_sf"/>
</dbReference>
<feature type="domain" description="EGF-like" evidence="14">
    <location>
        <begin position="377"/>
        <end position="412"/>
    </location>
</feature>
<dbReference type="PANTHER" id="PTHR19331:SF465">
    <property type="entry name" value="EGG PEPTIDE SPERACT RECEPTOR"/>
    <property type="match status" value="1"/>
</dbReference>
<keyword evidence="2 11" id="KW-0245">EGF-like domain</keyword>
<comment type="function">
    <text evidence="8">Binds to extracellular matrix proteins. Binds to pathogen-associated molecular patterns (PAMPs) present on the cell walls of Gram-positive and Gram-negative bacteria and fungi, behaving as a pattern recognition receptor (PRR). Induces bacterial and fungal aggregation and subsequent inhibition of PAMP-induced cytokine release. Does not possess intrinsic bactericidal activity. May play a role in the innate defense and homeostasis of certain epithelial surfaces.</text>
</comment>
<feature type="disulfide bond" evidence="11">
    <location>
        <begin position="366"/>
        <end position="375"/>
    </location>
</feature>
<dbReference type="PRINTS" id="PR00258">
    <property type="entry name" value="SPERACTRCPTR"/>
</dbReference>
<reference evidence="17" key="1">
    <citation type="submission" date="2022-01" db="EMBL/GenBank/DDBJ databases">
        <authorList>
            <person name="Braso-Vives M."/>
        </authorList>
    </citation>
    <scope>NUCLEOTIDE SEQUENCE</scope>
</reference>
<dbReference type="PROSITE" id="PS00010">
    <property type="entry name" value="ASX_HYDROXYL"/>
    <property type="match status" value="2"/>
</dbReference>
<dbReference type="GO" id="GO:0005164">
    <property type="term" value="F:tumor necrosis factor receptor binding"/>
    <property type="evidence" value="ECO:0007669"/>
    <property type="project" value="InterPro"/>
</dbReference>
<evidence type="ECO:0000256" key="11">
    <source>
        <dbReference type="PROSITE-ProRule" id="PRU00076"/>
    </source>
</evidence>
<dbReference type="InterPro" id="IPR006052">
    <property type="entry name" value="TNF_dom"/>
</dbReference>
<dbReference type="FunFam" id="3.10.250.10:FF:000007">
    <property type="entry name" value="Soluble scavenger receptor cysteine-rich domain-containing protein SSC5D"/>
    <property type="match status" value="1"/>
</dbReference>
<gene>
    <name evidence="17" type="primary">PRSS12</name>
    <name evidence="17" type="ORF">BLAG_LOCUS10133</name>
</gene>
<feature type="domain" description="SRCR" evidence="16">
    <location>
        <begin position="133"/>
        <end position="237"/>
    </location>
</feature>
<dbReference type="PANTHER" id="PTHR19331">
    <property type="entry name" value="SCAVENGER RECEPTOR DOMAIN-CONTAINING"/>
    <property type="match status" value="1"/>
</dbReference>
<evidence type="ECO:0000259" key="14">
    <source>
        <dbReference type="PROSITE" id="PS50026"/>
    </source>
</evidence>
<dbReference type="PROSITE" id="PS00022">
    <property type="entry name" value="EGF_1"/>
    <property type="match status" value="2"/>
</dbReference>
<keyword evidence="7" id="KW-0325">Glycoprotein</keyword>
<dbReference type="Pfam" id="PF00008">
    <property type="entry name" value="EGF"/>
    <property type="match status" value="2"/>
</dbReference>
<evidence type="ECO:0000256" key="7">
    <source>
        <dbReference type="ARBA" id="ARBA00023180"/>
    </source>
</evidence>
<evidence type="ECO:0000259" key="16">
    <source>
        <dbReference type="PROSITE" id="PS50287"/>
    </source>
</evidence>
<dbReference type="Gene3D" id="2.60.120.40">
    <property type="match status" value="1"/>
</dbReference>
<dbReference type="InterPro" id="IPR018097">
    <property type="entry name" value="EGF_Ca-bd_CS"/>
</dbReference>
<keyword evidence="18" id="KW-1185">Reference proteome</keyword>
<dbReference type="InterPro" id="IPR000742">
    <property type="entry name" value="EGF"/>
</dbReference>
<dbReference type="Proteomes" id="UP000838412">
    <property type="component" value="Chromosome 17"/>
</dbReference>